<evidence type="ECO:0000313" key="1">
    <source>
        <dbReference type="EMBL" id="ETE59787.1"/>
    </source>
</evidence>
<proteinExistence type="predicted"/>
<comment type="caution">
    <text evidence="1">The sequence shown here is derived from an EMBL/GenBank/DDBJ whole genome shotgun (WGS) entry which is preliminary data.</text>
</comment>
<organism evidence="1 2">
    <name type="scientific">Ophiophagus hannah</name>
    <name type="common">King cobra</name>
    <name type="synonym">Naja hannah</name>
    <dbReference type="NCBI Taxonomy" id="8665"/>
    <lineage>
        <taxon>Eukaryota</taxon>
        <taxon>Metazoa</taxon>
        <taxon>Chordata</taxon>
        <taxon>Craniata</taxon>
        <taxon>Vertebrata</taxon>
        <taxon>Euteleostomi</taxon>
        <taxon>Lepidosauria</taxon>
        <taxon>Squamata</taxon>
        <taxon>Bifurcata</taxon>
        <taxon>Unidentata</taxon>
        <taxon>Episquamata</taxon>
        <taxon>Toxicofera</taxon>
        <taxon>Serpentes</taxon>
        <taxon>Colubroidea</taxon>
        <taxon>Elapidae</taxon>
        <taxon>Elapinae</taxon>
        <taxon>Ophiophagus</taxon>
    </lineage>
</organism>
<reference evidence="1 2" key="1">
    <citation type="journal article" date="2013" name="Proc. Natl. Acad. Sci. U.S.A.">
        <title>The king cobra genome reveals dynamic gene evolution and adaptation in the snake venom system.</title>
        <authorList>
            <person name="Vonk F.J."/>
            <person name="Casewell N.R."/>
            <person name="Henkel C.V."/>
            <person name="Heimberg A.M."/>
            <person name="Jansen H.J."/>
            <person name="McCleary R.J."/>
            <person name="Kerkkamp H.M."/>
            <person name="Vos R.A."/>
            <person name="Guerreiro I."/>
            <person name="Calvete J.J."/>
            <person name="Wuster W."/>
            <person name="Woods A.E."/>
            <person name="Logan J.M."/>
            <person name="Harrison R.A."/>
            <person name="Castoe T.A."/>
            <person name="de Koning A.P."/>
            <person name="Pollock D.D."/>
            <person name="Yandell M."/>
            <person name="Calderon D."/>
            <person name="Renjifo C."/>
            <person name="Currier R.B."/>
            <person name="Salgado D."/>
            <person name="Pla D."/>
            <person name="Sanz L."/>
            <person name="Hyder A.S."/>
            <person name="Ribeiro J.M."/>
            <person name="Arntzen J.W."/>
            <person name="van den Thillart G.E."/>
            <person name="Boetzer M."/>
            <person name="Pirovano W."/>
            <person name="Dirks R.P."/>
            <person name="Spaink H.P."/>
            <person name="Duboule D."/>
            <person name="McGlinn E."/>
            <person name="Kini R.M."/>
            <person name="Richardson M.K."/>
        </authorList>
    </citation>
    <scope>NUCLEOTIDE SEQUENCE</scope>
    <source>
        <tissue evidence="1">Blood</tissue>
    </source>
</reference>
<protein>
    <submittedName>
        <fullName evidence="1">Tetratricopeptide repeat protein 9C</fullName>
    </submittedName>
</protein>
<dbReference type="AlphaFoldDB" id="V8NDY7"/>
<gene>
    <name evidence="1" type="primary">TTC9C</name>
    <name evidence="1" type="ORF">L345_14486</name>
</gene>
<accession>V8NDY7</accession>
<name>V8NDY7_OPHHA</name>
<evidence type="ECO:0000313" key="2">
    <source>
        <dbReference type="Proteomes" id="UP000018936"/>
    </source>
</evidence>
<dbReference type="EMBL" id="AZIM01005236">
    <property type="protein sequence ID" value="ETE59787.1"/>
    <property type="molecule type" value="Genomic_DNA"/>
</dbReference>
<sequence length="66" mass="7733">MASAKMPPVNYERVKDYSLKVLERQADNVKALYRADANVKRYLQLTKSQLSIYLQKEKQLYMGMFG</sequence>
<dbReference type="OrthoDB" id="433738at2759"/>
<dbReference type="Proteomes" id="UP000018936">
    <property type="component" value="Unassembled WGS sequence"/>
</dbReference>
<keyword evidence="2" id="KW-1185">Reference proteome</keyword>